<name>A0ABS8SY61_DATST</name>
<evidence type="ECO:0000313" key="3">
    <source>
        <dbReference type="Proteomes" id="UP000823775"/>
    </source>
</evidence>
<evidence type="ECO:0000313" key="2">
    <source>
        <dbReference type="EMBL" id="MCD7463783.1"/>
    </source>
</evidence>
<reference evidence="2 3" key="1">
    <citation type="journal article" date="2021" name="BMC Genomics">
        <title>Datura genome reveals duplications of psychoactive alkaloid biosynthetic genes and high mutation rate following tissue culture.</title>
        <authorList>
            <person name="Rajewski A."/>
            <person name="Carter-House D."/>
            <person name="Stajich J."/>
            <person name="Litt A."/>
        </authorList>
    </citation>
    <scope>NUCLEOTIDE SEQUENCE [LARGE SCALE GENOMIC DNA]</scope>
    <source>
        <strain evidence="2">AR-01</strain>
    </source>
</reference>
<protein>
    <submittedName>
        <fullName evidence="2">Uncharacterized protein</fullName>
    </submittedName>
</protein>
<dbReference type="EMBL" id="JACEIK010000914">
    <property type="protein sequence ID" value="MCD7463783.1"/>
    <property type="molecule type" value="Genomic_DNA"/>
</dbReference>
<organism evidence="2 3">
    <name type="scientific">Datura stramonium</name>
    <name type="common">Jimsonweed</name>
    <name type="synonym">Common thornapple</name>
    <dbReference type="NCBI Taxonomy" id="4076"/>
    <lineage>
        <taxon>Eukaryota</taxon>
        <taxon>Viridiplantae</taxon>
        <taxon>Streptophyta</taxon>
        <taxon>Embryophyta</taxon>
        <taxon>Tracheophyta</taxon>
        <taxon>Spermatophyta</taxon>
        <taxon>Magnoliopsida</taxon>
        <taxon>eudicotyledons</taxon>
        <taxon>Gunneridae</taxon>
        <taxon>Pentapetalae</taxon>
        <taxon>asterids</taxon>
        <taxon>lamiids</taxon>
        <taxon>Solanales</taxon>
        <taxon>Solanaceae</taxon>
        <taxon>Solanoideae</taxon>
        <taxon>Datureae</taxon>
        <taxon>Datura</taxon>
    </lineage>
</organism>
<dbReference type="Proteomes" id="UP000823775">
    <property type="component" value="Unassembled WGS sequence"/>
</dbReference>
<accession>A0ABS8SY61</accession>
<evidence type="ECO:0000256" key="1">
    <source>
        <dbReference type="SAM" id="MobiDB-lite"/>
    </source>
</evidence>
<sequence length="173" mass="19883">MVPVASLTPAPQSKEGEGAPQSELGNGSNKEEWFGDEESKEGLQEGLTLKQKGNSNRSLEEEPRILIEALNKVEYLKRLFELYEFRWMARTLDEYNAKIIRKFYDDYLETLENYSPTGQKVKDQPRLDSVSRGRSVDISERTIARLLYCPNIQYPAATTEYGYRMEALKRSSS</sequence>
<proteinExistence type="predicted"/>
<comment type="caution">
    <text evidence="2">The sequence shown here is derived from an EMBL/GenBank/DDBJ whole genome shotgun (WGS) entry which is preliminary data.</text>
</comment>
<feature type="region of interest" description="Disordered" evidence="1">
    <location>
        <begin position="1"/>
        <end position="60"/>
    </location>
</feature>
<keyword evidence="3" id="KW-1185">Reference proteome</keyword>
<gene>
    <name evidence="2" type="ORF">HAX54_051380</name>
</gene>